<dbReference type="PANTHER" id="PTHR14136:SF37">
    <property type="entry name" value="PENTAPEPTIDE REPEAT-CONTAINING PROTEIN"/>
    <property type="match status" value="1"/>
</dbReference>
<dbReference type="KEGG" id="sarm:DVA86_13045"/>
<feature type="region of interest" description="Disordered" evidence="1">
    <location>
        <begin position="81"/>
        <end position="107"/>
    </location>
</feature>
<keyword evidence="3" id="KW-1185">Reference proteome</keyword>
<dbReference type="PANTHER" id="PTHR14136">
    <property type="entry name" value="BTB_POZ DOMAIN-CONTAINING PROTEIN KCTD9"/>
    <property type="match status" value="1"/>
</dbReference>
<dbReference type="SUPFAM" id="SSF141571">
    <property type="entry name" value="Pentapeptide repeat-like"/>
    <property type="match status" value="1"/>
</dbReference>
<organism evidence="2 3">
    <name type="scientific">Streptomyces armeniacus</name>
    <dbReference type="NCBI Taxonomy" id="83291"/>
    <lineage>
        <taxon>Bacteria</taxon>
        <taxon>Bacillati</taxon>
        <taxon>Actinomycetota</taxon>
        <taxon>Actinomycetes</taxon>
        <taxon>Kitasatosporales</taxon>
        <taxon>Streptomycetaceae</taxon>
        <taxon>Streptomyces</taxon>
    </lineage>
</organism>
<dbReference type="Pfam" id="PF00805">
    <property type="entry name" value="Pentapeptide"/>
    <property type="match status" value="1"/>
</dbReference>
<dbReference type="Proteomes" id="UP000254425">
    <property type="component" value="Chromosome"/>
</dbReference>
<feature type="region of interest" description="Disordered" evidence="1">
    <location>
        <begin position="42"/>
        <end position="62"/>
    </location>
</feature>
<name>A0A345Y089_9ACTN</name>
<dbReference type="InterPro" id="IPR001646">
    <property type="entry name" value="5peptide_repeat"/>
</dbReference>
<dbReference type="InterPro" id="IPR051082">
    <property type="entry name" value="Pentapeptide-BTB/POZ_domain"/>
</dbReference>
<accession>A0A345Y089</accession>
<evidence type="ECO:0000313" key="2">
    <source>
        <dbReference type="EMBL" id="AXK37305.1"/>
    </source>
</evidence>
<evidence type="ECO:0000313" key="3">
    <source>
        <dbReference type="Proteomes" id="UP000254425"/>
    </source>
</evidence>
<gene>
    <name evidence="2" type="ORF">DVA86_13045</name>
</gene>
<dbReference type="Gene3D" id="2.160.20.80">
    <property type="entry name" value="E3 ubiquitin-protein ligase SopA"/>
    <property type="match status" value="1"/>
</dbReference>
<sequence length="375" mass="39967">MPVQREYDGAGTPEVQVGETAFAEGEERLDRQHQSDSVVGVAAAGDGPSCQPGRTAAERITGARPPYAVLRLRVRGAHRRPVPFGVRENGGDPHPYPGRRSVSPTPAVPERADLRADCAGCFGLCCVALPFAVSADFARDKAAGEPCTHLDTDFGCGIHSRLRQEGYRGCTVYDCFGAGQKVSQVTFGGRDWRQAPETAGAMFAVLPVMRQLHELLWYLTEALTLPAAAPVHGELRASLEHTEHLTLGGPDELASLDVAAHRDGVSALLLRVSELVRAGVPGARHQNRRGADLMGARLRRANLRGASLRGALLIAADLTGADLRTADLLGADLRDADLSGADLTDCLFLTQSQLNAAKGDGATRVPRAFVRPAHW</sequence>
<evidence type="ECO:0000256" key="1">
    <source>
        <dbReference type="SAM" id="MobiDB-lite"/>
    </source>
</evidence>
<proteinExistence type="predicted"/>
<reference evidence="2 3" key="1">
    <citation type="submission" date="2018-07" db="EMBL/GenBank/DDBJ databases">
        <title>Draft genome of the type strain Streptomyces armeniacus ATCC 15676.</title>
        <authorList>
            <person name="Labana P."/>
            <person name="Gosse J.T."/>
            <person name="Boddy C.N."/>
        </authorList>
    </citation>
    <scope>NUCLEOTIDE SEQUENCE [LARGE SCALE GENOMIC DNA]</scope>
    <source>
        <strain evidence="2 3">ATCC 15676</strain>
    </source>
</reference>
<dbReference type="EMBL" id="CP031320">
    <property type="protein sequence ID" value="AXK37305.1"/>
    <property type="molecule type" value="Genomic_DNA"/>
</dbReference>
<protein>
    <submittedName>
        <fullName evidence="2">Pentapeptide repeat-containing protein</fullName>
    </submittedName>
</protein>
<dbReference type="AlphaFoldDB" id="A0A345Y089"/>